<dbReference type="InterPro" id="IPR017096">
    <property type="entry name" value="BTB-kelch_protein"/>
</dbReference>
<gene>
    <name evidence="5" type="primary">KLHL18</name>
    <name evidence="5" type="ORF">BLAG_LOCUS11364</name>
</gene>
<dbReference type="Gene3D" id="1.25.40.420">
    <property type="match status" value="1"/>
</dbReference>
<dbReference type="Gene3D" id="2.120.10.80">
    <property type="entry name" value="Kelch-type beta propeller"/>
    <property type="match status" value="1"/>
</dbReference>
<feature type="domain" description="BTB" evidence="4">
    <location>
        <begin position="55"/>
        <end position="122"/>
    </location>
</feature>
<dbReference type="Gene3D" id="3.30.710.10">
    <property type="entry name" value="Potassium Channel Kv1.1, Chain A"/>
    <property type="match status" value="1"/>
</dbReference>
<dbReference type="InterPro" id="IPR015915">
    <property type="entry name" value="Kelch-typ_b-propeller"/>
</dbReference>
<name>A0A8J9ZAH1_BRALA</name>
<evidence type="ECO:0000256" key="1">
    <source>
        <dbReference type="ARBA" id="ARBA00022441"/>
    </source>
</evidence>
<protein>
    <submittedName>
        <fullName evidence="5">KLHL18 protein</fullName>
    </submittedName>
</protein>
<proteinExistence type="predicted"/>
<dbReference type="SMART" id="SM00875">
    <property type="entry name" value="BACK"/>
    <property type="match status" value="1"/>
</dbReference>
<dbReference type="PANTHER" id="PTHR45632:SF5">
    <property type="entry name" value="KELCH-LIKE PROTEIN 22"/>
    <property type="match status" value="1"/>
</dbReference>
<evidence type="ECO:0000259" key="4">
    <source>
        <dbReference type="PROSITE" id="PS50097"/>
    </source>
</evidence>
<evidence type="ECO:0000256" key="2">
    <source>
        <dbReference type="ARBA" id="ARBA00022737"/>
    </source>
</evidence>
<dbReference type="InterPro" id="IPR011705">
    <property type="entry name" value="BACK"/>
</dbReference>
<dbReference type="PROSITE" id="PS50097">
    <property type="entry name" value="BTB"/>
    <property type="match status" value="1"/>
</dbReference>
<evidence type="ECO:0000313" key="5">
    <source>
        <dbReference type="EMBL" id="CAH1250759.1"/>
    </source>
</evidence>
<evidence type="ECO:0000313" key="6">
    <source>
        <dbReference type="Proteomes" id="UP000838412"/>
    </source>
</evidence>
<dbReference type="Proteomes" id="UP000838412">
    <property type="component" value="Chromosome 18"/>
</dbReference>
<keyword evidence="2" id="KW-0677">Repeat</keyword>
<dbReference type="Pfam" id="PF24681">
    <property type="entry name" value="Kelch_KLHDC2_KLHL20_DRC7"/>
    <property type="match status" value="1"/>
</dbReference>
<reference evidence="5" key="1">
    <citation type="submission" date="2022-01" db="EMBL/GenBank/DDBJ databases">
        <authorList>
            <person name="Braso-Vives M."/>
        </authorList>
    </citation>
    <scope>NUCLEOTIDE SEQUENCE</scope>
</reference>
<dbReference type="Pfam" id="PF00651">
    <property type="entry name" value="BTB"/>
    <property type="match status" value="1"/>
</dbReference>
<dbReference type="SUPFAM" id="SSF117281">
    <property type="entry name" value="Kelch motif"/>
    <property type="match status" value="1"/>
</dbReference>
<dbReference type="InterPro" id="IPR000210">
    <property type="entry name" value="BTB/POZ_dom"/>
</dbReference>
<evidence type="ECO:0000256" key="3">
    <source>
        <dbReference type="SAM" id="MobiDB-lite"/>
    </source>
</evidence>
<dbReference type="SMART" id="SM00225">
    <property type="entry name" value="BTB"/>
    <property type="match status" value="1"/>
</dbReference>
<dbReference type="SMART" id="SM00612">
    <property type="entry name" value="Kelch"/>
    <property type="match status" value="4"/>
</dbReference>
<dbReference type="AlphaFoldDB" id="A0A8J9ZAH1"/>
<dbReference type="InterPro" id="IPR006652">
    <property type="entry name" value="Kelch_1"/>
</dbReference>
<organism evidence="5 6">
    <name type="scientific">Branchiostoma lanceolatum</name>
    <name type="common">Common lancelet</name>
    <name type="synonym">Amphioxus lanceolatum</name>
    <dbReference type="NCBI Taxonomy" id="7740"/>
    <lineage>
        <taxon>Eukaryota</taxon>
        <taxon>Metazoa</taxon>
        <taxon>Chordata</taxon>
        <taxon>Cephalochordata</taxon>
        <taxon>Leptocardii</taxon>
        <taxon>Amphioxiformes</taxon>
        <taxon>Branchiostomatidae</taxon>
        <taxon>Branchiostoma</taxon>
    </lineage>
</organism>
<dbReference type="PIRSF" id="PIRSF037037">
    <property type="entry name" value="Kelch-like_protein_gigaxonin"/>
    <property type="match status" value="1"/>
</dbReference>
<keyword evidence="6" id="KW-1185">Reference proteome</keyword>
<dbReference type="SUPFAM" id="SSF54695">
    <property type="entry name" value="POZ domain"/>
    <property type="match status" value="1"/>
</dbReference>
<sequence>MATSRRRHFPSDDLVPNFDTPPDEGDDEKIYHENQSHGSSLAKGLMQLYKNEELCDVTLEVQGQRFSCHRNVLAASVPYFRVMFTSGLSETNQDVVLLQGVTAQAIAQILDYIYSGKVCLSPADTLDILSAANLFQMPELCRACCQYLSQHLTTESCLDVFMLAKLYEYPDLLDSALRFIGEHFLDISNSDSFLTLPVEAVVDIVSSNGLWVLQEEQTLEGALRWLKHLKEREDVAVEVLKNIRYPLLQPECLAKLLENEEIFCTSTELQQLVKTALSSHGSPDGYHDDAVSSVSYHGNGDVTSNDTLREGMQDREMIVFVGSDHVPNNCFEPEDRRAYAIAPPPVGEVSHPACVAASTGVIFWGGGVSDYTDVHSAIYRYNPDTNQWNSCAHMLTPRQCFSLSEVGGKLYATGGLGPYSQELRACKVLNTVECYDVGSDSWTFVTSMPKTVSDHCSVSLGGVVCVLGGEIPGAGSTNAVMAYSPDNDAWREWPPMYERRQLPCATVINNRIYVAGGYLHLYKGLSSIEVFNPDFQQWHIIRGEENPIAQHIDGILTINDSIYLCADRRVTARREFTHIYLYSYNVFDKVLVVKEGELERNIRRGSSIAVKAKLNPLKLTLFARNLTQLSQHV</sequence>
<keyword evidence="1" id="KW-0880">Kelch repeat</keyword>
<dbReference type="InterPro" id="IPR011333">
    <property type="entry name" value="SKP1/BTB/POZ_sf"/>
</dbReference>
<dbReference type="PANTHER" id="PTHR45632">
    <property type="entry name" value="LD33804P"/>
    <property type="match status" value="1"/>
</dbReference>
<dbReference type="EMBL" id="OV696703">
    <property type="protein sequence ID" value="CAH1250759.1"/>
    <property type="molecule type" value="Genomic_DNA"/>
</dbReference>
<feature type="region of interest" description="Disordered" evidence="3">
    <location>
        <begin position="1"/>
        <end position="28"/>
    </location>
</feature>
<accession>A0A8J9ZAH1</accession>
<dbReference type="FunFam" id="1.25.40.420:FF:000001">
    <property type="entry name" value="Kelch-like family member 12"/>
    <property type="match status" value="1"/>
</dbReference>
<dbReference type="Pfam" id="PF07707">
    <property type="entry name" value="BACK"/>
    <property type="match status" value="1"/>
</dbReference>
<dbReference type="OrthoDB" id="45365at2759"/>